<protein>
    <submittedName>
        <fullName evidence="12">D-glycerate 3-kinase</fullName>
    </submittedName>
</protein>
<keyword evidence="13" id="KW-1185">Reference proteome</keyword>
<evidence type="ECO:0000256" key="3">
    <source>
        <dbReference type="ARBA" id="ARBA00022490"/>
    </source>
</evidence>
<reference evidence="12" key="2">
    <citation type="submission" date="2023-05" db="EMBL/GenBank/DDBJ databases">
        <authorList>
            <consortium name="Lawrence Berkeley National Laboratory"/>
            <person name="Steindorff A."/>
            <person name="Hensen N."/>
            <person name="Bonometti L."/>
            <person name="Westerberg I."/>
            <person name="Brannstrom I.O."/>
            <person name="Guillou S."/>
            <person name="Cros-Aarteil S."/>
            <person name="Calhoun S."/>
            <person name="Haridas S."/>
            <person name="Kuo A."/>
            <person name="Mondo S."/>
            <person name="Pangilinan J."/>
            <person name="Riley R."/>
            <person name="Labutti K."/>
            <person name="Andreopoulos B."/>
            <person name="Lipzen A."/>
            <person name="Chen C."/>
            <person name="Yanf M."/>
            <person name="Daum C."/>
            <person name="Ng V."/>
            <person name="Clum A."/>
            <person name="Ohm R."/>
            <person name="Martin F."/>
            <person name="Silar P."/>
            <person name="Natvig D."/>
            <person name="Lalanne C."/>
            <person name="Gautier V."/>
            <person name="Ament-Velasquez S.L."/>
            <person name="Kruys A."/>
            <person name="Hutchinson M.I."/>
            <person name="Powell A.J."/>
            <person name="Barry K."/>
            <person name="Miller A.N."/>
            <person name="Grigoriev I.V."/>
            <person name="Debuchy R."/>
            <person name="Gladieux P."/>
            <person name="Thoren M.H."/>
            <person name="Johannesson H."/>
        </authorList>
    </citation>
    <scope>NUCLEOTIDE SEQUENCE</scope>
    <source>
        <strain evidence="12">PSN243</strain>
    </source>
</reference>
<dbReference type="Gene3D" id="3.40.50.300">
    <property type="entry name" value="P-loop containing nucleotide triphosphate hydrolases"/>
    <property type="match status" value="1"/>
</dbReference>
<evidence type="ECO:0000256" key="2">
    <source>
        <dbReference type="ARBA" id="ARBA00004496"/>
    </source>
</evidence>
<comment type="subcellular location">
    <subcellularLocation>
        <location evidence="2">Cytoplasm</location>
    </subcellularLocation>
    <subcellularLocation>
        <location evidence="1">Nucleus</location>
    </subcellularLocation>
</comment>
<reference evidence="12" key="1">
    <citation type="journal article" date="2023" name="Mol. Phylogenet. Evol.">
        <title>Genome-scale phylogeny and comparative genomics of the fungal order Sordariales.</title>
        <authorList>
            <person name="Hensen N."/>
            <person name="Bonometti L."/>
            <person name="Westerberg I."/>
            <person name="Brannstrom I.O."/>
            <person name="Guillou S."/>
            <person name="Cros-Aarteil S."/>
            <person name="Calhoun S."/>
            <person name="Haridas S."/>
            <person name="Kuo A."/>
            <person name="Mondo S."/>
            <person name="Pangilinan J."/>
            <person name="Riley R."/>
            <person name="LaButti K."/>
            <person name="Andreopoulos B."/>
            <person name="Lipzen A."/>
            <person name="Chen C."/>
            <person name="Yan M."/>
            <person name="Daum C."/>
            <person name="Ng V."/>
            <person name="Clum A."/>
            <person name="Steindorff A."/>
            <person name="Ohm R.A."/>
            <person name="Martin F."/>
            <person name="Silar P."/>
            <person name="Natvig D.O."/>
            <person name="Lalanne C."/>
            <person name="Gautier V."/>
            <person name="Ament-Velasquez S.L."/>
            <person name="Kruys A."/>
            <person name="Hutchinson M.I."/>
            <person name="Powell A.J."/>
            <person name="Barry K."/>
            <person name="Miller A.N."/>
            <person name="Grigoriev I.V."/>
            <person name="Debuchy R."/>
            <person name="Gladieux P."/>
            <person name="Hiltunen Thoren M."/>
            <person name="Johannesson H."/>
        </authorList>
    </citation>
    <scope>NUCLEOTIDE SEQUENCE</scope>
    <source>
        <strain evidence="12">PSN243</strain>
    </source>
</reference>
<keyword evidence="6" id="KW-0418">Kinase</keyword>
<evidence type="ECO:0000313" key="12">
    <source>
        <dbReference type="EMBL" id="KAK4450015.1"/>
    </source>
</evidence>
<dbReference type="GO" id="GO:0006614">
    <property type="term" value="P:SRP-dependent cotranslational protein targeting to membrane"/>
    <property type="evidence" value="ECO:0007669"/>
    <property type="project" value="InterPro"/>
</dbReference>
<proteinExistence type="inferred from homology"/>
<evidence type="ECO:0000259" key="11">
    <source>
        <dbReference type="Pfam" id="PF00448"/>
    </source>
</evidence>
<feature type="domain" description="SRP54-type proteins GTP-binding" evidence="11">
    <location>
        <begin position="49"/>
        <end position="106"/>
    </location>
</feature>
<name>A0AAV9GPY2_9PEZI</name>
<evidence type="ECO:0000313" key="13">
    <source>
        <dbReference type="Proteomes" id="UP001321760"/>
    </source>
</evidence>
<sequence>MACSTPDVPLQSRVVDDKSPICIPFIFTRLAAHRKAQAQLTDGAKPTPFIIGLNGVQGVGKTTLVRALAETLQGREGLPTLVVSIDDFYLPHADQLALAAAHPDNALVQYRGEPGTHDIPLATKFLSALCKGEPAWVPQYDKAAFSGLGDRLPESQWPAVNQPDQKPIEVVILEGWCVGFRALPDSEVEARWRGPARTLHKHTVEHLLFINDQLRQYDALTDLLNAFIHIDAEDTEYVYDWRIQQETQLRHDRGDGMTNEQVVKFVDAYYPAYELYSDGVRSGIFPDRPGCQLRLIVGKDRSVQDKIVI</sequence>
<evidence type="ECO:0000256" key="1">
    <source>
        <dbReference type="ARBA" id="ARBA00004123"/>
    </source>
</evidence>
<dbReference type="InterPro" id="IPR027417">
    <property type="entry name" value="P-loop_NTPase"/>
</dbReference>
<keyword evidence="3" id="KW-0963">Cytoplasm</keyword>
<evidence type="ECO:0000256" key="5">
    <source>
        <dbReference type="ARBA" id="ARBA00022741"/>
    </source>
</evidence>
<dbReference type="FunFam" id="3.40.50.300:FF:001691">
    <property type="entry name" value="Probable ATP-dependent kinase TDA10"/>
    <property type="match status" value="1"/>
</dbReference>
<evidence type="ECO:0000256" key="10">
    <source>
        <dbReference type="ARBA" id="ARBA00061312"/>
    </source>
</evidence>
<dbReference type="GO" id="GO:0005524">
    <property type="term" value="F:ATP binding"/>
    <property type="evidence" value="ECO:0007669"/>
    <property type="project" value="UniProtKB-KW"/>
</dbReference>
<dbReference type="AlphaFoldDB" id="A0AAV9GPY2"/>
<dbReference type="GO" id="GO:0005737">
    <property type="term" value="C:cytoplasm"/>
    <property type="evidence" value="ECO:0007669"/>
    <property type="project" value="UniProtKB-SubCell"/>
</dbReference>
<keyword evidence="8" id="KW-0342">GTP-binding</keyword>
<keyword evidence="7" id="KW-0067">ATP-binding</keyword>
<gene>
    <name evidence="12" type="ORF">QBC34DRAFT_80114</name>
</gene>
<evidence type="ECO:0000256" key="8">
    <source>
        <dbReference type="ARBA" id="ARBA00023134"/>
    </source>
</evidence>
<dbReference type="EMBL" id="MU865934">
    <property type="protein sequence ID" value="KAK4450015.1"/>
    <property type="molecule type" value="Genomic_DNA"/>
</dbReference>
<evidence type="ECO:0000256" key="4">
    <source>
        <dbReference type="ARBA" id="ARBA00022679"/>
    </source>
</evidence>
<dbReference type="PANTHER" id="PTHR10285">
    <property type="entry name" value="URIDINE KINASE"/>
    <property type="match status" value="1"/>
</dbReference>
<accession>A0AAV9GPY2</accession>
<evidence type="ECO:0000256" key="9">
    <source>
        <dbReference type="ARBA" id="ARBA00023242"/>
    </source>
</evidence>
<dbReference type="InterPro" id="IPR000897">
    <property type="entry name" value="SRP54_GTPase_dom"/>
</dbReference>
<dbReference type="GO" id="GO:0005525">
    <property type="term" value="F:GTP binding"/>
    <property type="evidence" value="ECO:0007669"/>
    <property type="project" value="UniProtKB-KW"/>
</dbReference>
<organism evidence="12 13">
    <name type="scientific">Podospora aff. communis PSN243</name>
    <dbReference type="NCBI Taxonomy" id="3040156"/>
    <lineage>
        <taxon>Eukaryota</taxon>
        <taxon>Fungi</taxon>
        <taxon>Dikarya</taxon>
        <taxon>Ascomycota</taxon>
        <taxon>Pezizomycotina</taxon>
        <taxon>Sordariomycetes</taxon>
        <taxon>Sordariomycetidae</taxon>
        <taxon>Sordariales</taxon>
        <taxon>Podosporaceae</taxon>
        <taxon>Podospora</taxon>
    </lineage>
</organism>
<comment type="caution">
    <text evidence="12">The sequence shown here is derived from an EMBL/GenBank/DDBJ whole genome shotgun (WGS) entry which is preliminary data.</text>
</comment>
<keyword evidence="9" id="KW-0539">Nucleus</keyword>
<evidence type="ECO:0000256" key="7">
    <source>
        <dbReference type="ARBA" id="ARBA00022840"/>
    </source>
</evidence>
<evidence type="ECO:0000256" key="6">
    <source>
        <dbReference type="ARBA" id="ARBA00022777"/>
    </source>
</evidence>
<keyword evidence="4" id="KW-0808">Transferase</keyword>
<dbReference type="Pfam" id="PF00448">
    <property type="entry name" value="SRP54"/>
    <property type="match status" value="1"/>
</dbReference>
<dbReference type="GO" id="GO:0016301">
    <property type="term" value="F:kinase activity"/>
    <property type="evidence" value="ECO:0007669"/>
    <property type="project" value="UniProtKB-KW"/>
</dbReference>
<comment type="similarity">
    <text evidence="10">Belongs to the GLYK kinase family.</text>
</comment>
<dbReference type="SUPFAM" id="SSF52540">
    <property type="entry name" value="P-loop containing nucleoside triphosphate hydrolases"/>
    <property type="match status" value="1"/>
</dbReference>
<dbReference type="GO" id="GO:0005634">
    <property type="term" value="C:nucleus"/>
    <property type="evidence" value="ECO:0007669"/>
    <property type="project" value="UniProtKB-SubCell"/>
</dbReference>
<dbReference type="Proteomes" id="UP001321760">
    <property type="component" value="Unassembled WGS sequence"/>
</dbReference>
<keyword evidence="5" id="KW-0547">Nucleotide-binding</keyword>